<name>B0MZ87_9BACT</name>
<dbReference type="PANTHER" id="PTHR13696:SF99">
    <property type="entry name" value="COBYRINIC ACID AC-DIAMIDE SYNTHASE"/>
    <property type="match status" value="1"/>
</dbReference>
<dbReference type="AlphaFoldDB" id="B0MZ87"/>
<dbReference type="InterPro" id="IPR050678">
    <property type="entry name" value="DNA_Partitioning_ATPase"/>
</dbReference>
<dbReference type="Pfam" id="PF01656">
    <property type="entry name" value="CbiA"/>
    <property type="match status" value="1"/>
</dbReference>
<sequence>MIIPVQAQFLAMRGMAKLMQVVHKVQQRLNSDLSIAGVLITQYDGRKNLNKSVSELVQETFQGKVFSTHIRNAITLAEAPTQGQDIFHYAPKSAGAEDYEKVCNELLTEIK</sequence>
<evidence type="ECO:0000313" key="2">
    <source>
        <dbReference type="EMBL" id="EDS02923.1"/>
    </source>
</evidence>
<accession>B0MZ87</accession>
<dbReference type="InterPro" id="IPR027417">
    <property type="entry name" value="P-loop_NTPase"/>
</dbReference>
<dbReference type="EMBL" id="ABFK02000020">
    <property type="protein sequence ID" value="EDS02923.1"/>
    <property type="molecule type" value="Genomic_DNA"/>
</dbReference>
<dbReference type="SUPFAM" id="SSF52540">
    <property type="entry name" value="P-loop containing nucleoside triphosphate hydrolases"/>
    <property type="match status" value="1"/>
</dbReference>
<comment type="caution">
    <text evidence="2">The sequence shown here is derived from an EMBL/GenBank/DDBJ whole genome shotgun (WGS) entry which is preliminary data.</text>
</comment>
<gene>
    <name evidence="2" type="ORF">ALIPUT_02461</name>
</gene>
<dbReference type="Proteomes" id="UP000005819">
    <property type="component" value="Unassembled WGS sequence"/>
</dbReference>
<dbReference type="Gene3D" id="3.40.50.300">
    <property type="entry name" value="P-loop containing nucleotide triphosphate hydrolases"/>
    <property type="match status" value="1"/>
</dbReference>
<keyword evidence="3" id="KW-1185">Reference proteome</keyword>
<evidence type="ECO:0000313" key="3">
    <source>
        <dbReference type="Proteomes" id="UP000005819"/>
    </source>
</evidence>
<reference evidence="2" key="2">
    <citation type="submission" date="2013-09" db="EMBL/GenBank/DDBJ databases">
        <title>Draft genome sequence of Alistipes putredinis (DSM 17216).</title>
        <authorList>
            <person name="Sudarsanam P."/>
            <person name="Ley R."/>
            <person name="Guruge J."/>
            <person name="Turnbaugh P.J."/>
            <person name="Mahowald M."/>
            <person name="Liep D."/>
            <person name="Gordon J."/>
        </authorList>
    </citation>
    <scope>NUCLEOTIDE SEQUENCE</scope>
    <source>
        <strain evidence="2">DSM 17216</strain>
    </source>
</reference>
<evidence type="ECO:0000259" key="1">
    <source>
        <dbReference type="Pfam" id="PF01656"/>
    </source>
</evidence>
<dbReference type="PANTHER" id="PTHR13696">
    <property type="entry name" value="P-LOOP CONTAINING NUCLEOSIDE TRIPHOSPHATE HYDROLASE"/>
    <property type="match status" value="1"/>
</dbReference>
<dbReference type="HOGENOM" id="CLU_037612_3_1_10"/>
<dbReference type="eggNOG" id="COG1192">
    <property type="taxonomic scope" value="Bacteria"/>
</dbReference>
<organism evidence="2 3">
    <name type="scientific">Alistipes putredinis DSM 17216</name>
    <dbReference type="NCBI Taxonomy" id="445970"/>
    <lineage>
        <taxon>Bacteria</taxon>
        <taxon>Pseudomonadati</taxon>
        <taxon>Bacteroidota</taxon>
        <taxon>Bacteroidia</taxon>
        <taxon>Bacteroidales</taxon>
        <taxon>Rikenellaceae</taxon>
        <taxon>Alistipes</taxon>
    </lineage>
</organism>
<dbReference type="InterPro" id="IPR002586">
    <property type="entry name" value="CobQ/CobB/MinD/ParA_Nub-bd_dom"/>
</dbReference>
<feature type="domain" description="CobQ/CobB/MinD/ParA nucleotide binding" evidence="1">
    <location>
        <begin position="14"/>
        <end position="85"/>
    </location>
</feature>
<protein>
    <recommendedName>
        <fullName evidence="1">CobQ/CobB/MinD/ParA nucleotide binding domain-containing protein</fullName>
    </recommendedName>
</protein>
<proteinExistence type="predicted"/>
<reference evidence="2" key="1">
    <citation type="submission" date="2007-10" db="EMBL/GenBank/DDBJ databases">
        <authorList>
            <person name="Fulton L."/>
            <person name="Clifton S."/>
            <person name="Fulton B."/>
            <person name="Xu J."/>
            <person name="Minx P."/>
            <person name="Pepin K.H."/>
            <person name="Johnson M."/>
            <person name="Thiruvilangam P."/>
            <person name="Bhonagiri V."/>
            <person name="Nash W.E."/>
            <person name="Mardis E.R."/>
            <person name="Wilson R.K."/>
        </authorList>
    </citation>
    <scope>NUCLEOTIDE SEQUENCE [LARGE SCALE GENOMIC DNA]</scope>
    <source>
        <strain evidence="2">DSM 17216</strain>
    </source>
</reference>